<reference evidence="2" key="1">
    <citation type="journal article" date="2014" name="Nat. Genet.">
        <title>Genome of the human hookworm Necator americanus.</title>
        <authorList>
            <person name="Tang Y.T."/>
            <person name="Gao X."/>
            <person name="Rosa B.A."/>
            <person name="Abubucker S."/>
            <person name="Hallsworth-Pepin K."/>
            <person name="Martin J."/>
            <person name="Tyagi R."/>
            <person name="Heizer E."/>
            <person name="Zhang X."/>
            <person name="Bhonagiri-Palsikar V."/>
            <person name="Minx P."/>
            <person name="Warren W.C."/>
            <person name="Wang Q."/>
            <person name="Zhan B."/>
            <person name="Hotez P.J."/>
            <person name="Sternberg P.W."/>
            <person name="Dougall A."/>
            <person name="Gaze S.T."/>
            <person name="Mulvenna J."/>
            <person name="Sotillo J."/>
            <person name="Ranganathan S."/>
            <person name="Rabelo E.M."/>
            <person name="Wilson R.K."/>
            <person name="Felgner P.L."/>
            <person name="Bethony J."/>
            <person name="Hawdon J.M."/>
            <person name="Gasser R.B."/>
            <person name="Loukas A."/>
            <person name="Mitreva M."/>
        </authorList>
    </citation>
    <scope>NUCLEOTIDE SEQUENCE [LARGE SCALE GENOMIC DNA]</scope>
</reference>
<organism evidence="1 2">
    <name type="scientific">Necator americanus</name>
    <name type="common">Human hookworm</name>
    <dbReference type="NCBI Taxonomy" id="51031"/>
    <lineage>
        <taxon>Eukaryota</taxon>
        <taxon>Metazoa</taxon>
        <taxon>Ecdysozoa</taxon>
        <taxon>Nematoda</taxon>
        <taxon>Chromadorea</taxon>
        <taxon>Rhabditida</taxon>
        <taxon>Rhabditina</taxon>
        <taxon>Rhabditomorpha</taxon>
        <taxon>Strongyloidea</taxon>
        <taxon>Ancylostomatidae</taxon>
        <taxon>Bunostominae</taxon>
        <taxon>Necator</taxon>
    </lineage>
</organism>
<accession>W2STE3</accession>
<sequence>MDSVGVRLLDLRENSAELFSKTTHLVDDVARNRIIEENIRMPINLENYESLSNLVFGDRP</sequence>
<protein>
    <submittedName>
        <fullName evidence="1">Uncharacterized protein</fullName>
    </submittedName>
</protein>
<proteinExistence type="predicted"/>
<dbReference type="Proteomes" id="UP000053676">
    <property type="component" value="Unassembled WGS sequence"/>
</dbReference>
<dbReference type="AlphaFoldDB" id="W2STE3"/>
<name>W2STE3_NECAM</name>
<evidence type="ECO:0000313" key="2">
    <source>
        <dbReference type="Proteomes" id="UP000053676"/>
    </source>
</evidence>
<dbReference type="EMBL" id="KI665579">
    <property type="protein sequence ID" value="ETN72126.1"/>
    <property type="molecule type" value="Genomic_DNA"/>
</dbReference>
<gene>
    <name evidence="1" type="ORF">NECAME_19015</name>
</gene>
<dbReference type="KEGG" id="nai:NECAME_19015"/>
<evidence type="ECO:0000313" key="1">
    <source>
        <dbReference type="EMBL" id="ETN72126.1"/>
    </source>
</evidence>
<keyword evidence="2" id="KW-1185">Reference proteome</keyword>